<dbReference type="Proteomes" id="UP000289200">
    <property type="component" value="Unassembled WGS sequence"/>
</dbReference>
<comment type="cofactor">
    <cofactor evidence="10">
        <name>[2Fe-2S] cluster</name>
        <dbReference type="ChEBI" id="CHEBI:190135"/>
    </cofactor>
</comment>
<keyword evidence="16" id="KW-1185">Reference proteome</keyword>
<dbReference type="SUPFAM" id="SSF52343">
    <property type="entry name" value="Ferredoxin reductase-like, C-terminal NADP-linked domain"/>
    <property type="match status" value="1"/>
</dbReference>
<feature type="domain" description="FAD-binding FR-type" evidence="13">
    <location>
        <begin position="27"/>
        <end position="129"/>
    </location>
</feature>
<dbReference type="EMBL" id="UWOC01000209">
    <property type="protein sequence ID" value="VCU11687.1"/>
    <property type="molecule type" value="Genomic_DNA"/>
</dbReference>
<feature type="binding site" evidence="12">
    <location>
        <position position="275"/>
    </location>
    <ligand>
        <name>[2Fe-2S] cluster</name>
        <dbReference type="ChEBI" id="CHEBI:190135"/>
    </ligand>
</feature>
<evidence type="ECO:0000256" key="9">
    <source>
        <dbReference type="ARBA" id="ARBA00023014"/>
    </source>
</evidence>
<protein>
    <submittedName>
        <fullName evidence="15">Dihydroorotate dehydrogenase B (NAD(+)), electron transfer subunit</fullName>
    </submittedName>
    <submittedName>
        <fullName evidence="14">Dihydroorotate dehydrogenase electron transfer subunit</fullName>
    </submittedName>
</protein>
<dbReference type="EMBL" id="WNKV01000008">
    <property type="protein sequence ID" value="MTW16978.1"/>
    <property type="molecule type" value="Genomic_DNA"/>
</dbReference>
<comment type="cofactor">
    <cofactor evidence="11">
        <name>FAD</name>
        <dbReference type="ChEBI" id="CHEBI:57692"/>
    </cofactor>
    <text evidence="11">Binds 1 FAD per subunit.</text>
</comment>
<dbReference type="InterPro" id="IPR019480">
    <property type="entry name" value="Dihydroorotate_DH_Fe-S-bd"/>
</dbReference>
<evidence type="ECO:0000256" key="2">
    <source>
        <dbReference type="ARBA" id="ARBA00022448"/>
    </source>
</evidence>
<dbReference type="Proteomes" id="UP000438991">
    <property type="component" value="Unassembled WGS sequence"/>
</dbReference>
<dbReference type="PANTHER" id="PTHR43513">
    <property type="entry name" value="DIHYDROOROTATE DEHYDROGENASE B (NAD(+)), ELECTRON TRANSFER SUBUNIT"/>
    <property type="match status" value="1"/>
</dbReference>
<proteinExistence type="inferred from homology"/>
<dbReference type="Pfam" id="PF10418">
    <property type="entry name" value="DHODB_Fe-S_bind"/>
    <property type="match status" value="1"/>
</dbReference>
<accession>A0A327KFR5</accession>
<keyword evidence="8 12" id="KW-0408">Iron</keyword>
<feature type="binding site" evidence="11">
    <location>
        <begin position="104"/>
        <end position="105"/>
    </location>
    <ligand>
        <name>FAD</name>
        <dbReference type="ChEBI" id="CHEBI:57692"/>
    </ligand>
</feature>
<feature type="binding site" evidence="12">
    <location>
        <position position="259"/>
    </location>
    <ligand>
        <name>[2Fe-2S] cluster</name>
        <dbReference type="ChEBI" id="CHEBI:190135"/>
    </ligand>
</feature>
<evidence type="ECO:0000313" key="14">
    <source>
        <dbReference type="EMBL" id="MTW16978.1"/>
    </source>
</evidence>
<reference evidence="14 17" key="3">
    <citation type="submission" date="2019-11" db="EMBL/GenBank/DDBJ databases">
        <title>Whole-genome sequence of Rhodoplanes serenus DSM 18633, type strain.</title>
        <authorList>
            <person name="Kyndt J.A."/>
            <person name="Meyer T.E."/>
        </authorList>
    </citation>
    <scope>NUCLEOTIDE SEQUENCE [LARGE SCALE GENOMIC DNA]</scope>
    <source>
        <strain evidence="14 17">DSM 18633</strain>
    </source>
</reference>
<feature type="binding site" evidence="11">
    <location>
        <begin position="80"/>
        <end position="83"/>
    </location>
    <ligand>
        <name>FAD</name>
        <dbReference type="ChEBI" id="CHEBI:57692"/>
    </ligand>
</feature>
<dbReference type="InterPro" id="IPR037117">
    <property type="entry name" value="Dihydroorotate_DH_ele_sf"/>
</dbReference>
<dbReference type="GO" id="GO:0006221">
    <property type="term" value="P:pyrimidine nucleotide biosynthetic process"/>
    <property type="evidence" value="ECO:0007669"/>
    <property type="project" value="InterPro"/>
</dbReference>
<dbReference type="GO" id="GO:0050660">
    <property type="term" value="F:flavin adenine dinucleotide binding"/>
    <property type="evidence" value="ECO:0007669"/>
    <property type="project" value="InterPro"/>
</dbReference>
<reference evidence="15" key="2">
    <citation type="submission" date="2018-10" db="EMBL/GenBank/DDBJ databases">
        <authorList>
            <person name="Peiro R."/>
            <person name="Begona"/>
            <person name="Cbmso G."/>
            <person name="Lopez M."/>
            <person name="Gonzalez S."/>
            <person name="Sacristan E."/>
            <person name="Castillo E."/>
        </authorList>
    </citation>
    <scope>NUCLEOTIDE SEQUENCE</scope>
    <source>
        <strain evidence="15">Rhod_genome</strain>
    </source>
</reference>
<dbReference type="RefSeq" id="WP_111383720.1">
    <property type="nucleotide sequence ID" value="NZ_NPEW01000013.1"/>
</dbReference>
<dbReference type="SUPFAM" id="SSF63380">
    <property type="entry name" value="Riboflavin synthase domain-like"/>
    <property type="match status" value="1"/>
</dbReference>
<evidence type="ECO:0000256" key="7">
    <source>
        <dbReference type="ARBA" id="ARBA00022982"/>
    </source>
</evidence>
<dbReference type="OrthoDB" id="9806195at2"/>
<dbReference type="InterPro" id="IPR017938">
    <property type="entry name" value="Riboflavin_synthase-like_b-brl"/>
</dbReference>
<dbReference type="CDD" id="cd06218">
    <property type="entry name" value="DHOD_e_trans"/>
    <property type="match status" value="1"/>
</dbReference>
<gene>
    <name evidence="15" type="primary">pyrK</name>
    <name evidence="14" type="ORF">GJ689_12270</name>
    <name evidence="15" type="ORF">RHODGE_RHODGE_04902</name>
</gene>
<sequence>MGQTISLQTVSPDDAPSPAAAVLPAPAADVLGVVVSHVWLNDEYRHLVLEAPEPAPLARAGQFFNLECPHTAEDKPYLRRPMSLYRADPANGIVEFLYKVTGVGTRGLASIKVGRTMRLLGPLGVGFSIDPAARSIVVLGRGVGLATLAPLAELAASRGVAVTAILSARTPATVMSVDRFAAIGARIEIVLDSDGSSDPANVERILRACAAEGRADAFYTCGSNRLMLLMQRLGRELSIPGEVALEQQMACGLGMCFCCVRNFSVGGDIEARRVCSEGPVFRLDEAMPW</sequence>
<evidence type="ECO:0000256" key="12">
    <source>
        <dbReference type="PIRSR" id="PIRSR006816-2"/>
    </source>
</evidence>
<keyword evidence="2" id="KW-0813">Transport</keyword>
<dbReference type="PIRSF" id="PIRSF006816">
    <property type="entry name" value="Cyc3_hyd_g"/>
    <property type="match status" value="1"/>
</dbReference>
<evidence type="ECO:0000313" key="17">
    <source>
        <dbReference type="Proteomes" id="UP000438991"/>
    </source>
</evidence>
<dbReference type="GO" id="GO:0016491">
    <property type="term" value="F:oxidoreductase activity"/>
    <property type="evidence" value="ECO:0007669"/>
    <property type="project" value="InterPro"/>
</dbReference>
<keyword evidence="7" id="KW-0249">Electron transport</keyword>
<evidence type="ECO:0000259" key="13">
    <source>
        <dbReference type="PROSITE" id="PS51384"/>
    </source>
</evidence>
<dbReference type="GO" id="GO:0046872">
    <property type="term" value="F:metal ion binding"/>
    <property type="evidence" value="ECO:0007669"/>
    <property type="project" value="UniProtKB-KW"/>
</dbReference>
<evidence type="ECO:0000256" key="5">
    <source>
        <dbReference type="ARBA" id="ARBA00022723"/>
    </source>
</evidence>
<evidence type="ECO:0000256" key="6">
    <source>
        <dbReference type="ARBA" id="ARBA00022827"/>
    </source>
</evidence>
<feature type="binding site" evidence="12">
    <location>
        <position position="251"/>
    </location>
    <ligand>
        <name>[2Fe-2S] cluster</name>
        <dbReference type="ChEBI" id="CHEBI:190135"/>
    </ligand>
</feature>
<evidence type="ECO:0000256" key="11">
    <source>
        <dbReference type="PIRSR" id="PIRSR006816-1"/>
    </source>
</evidence>
<keyword evidence="4 12" id="KW-0001">2Fe-2S</keyword>
<dbReference type="Gene3D" id="2.10.240.10">
    <property type="entry name" value="Dihydroorotate dehydrogenase, electron transfer subunit"/>
    <property type="match status" value="1"/>
</dbReference>
<keyword evidence="5 12" id="KW-0479">Metal-binding</keyword>
<evidence type="ECO:0000256" key="3">
    <source>
        <dbReference type="ARBA" id="ARBA00022630"/>
    </source>
</evidence>
<organism evidence="14 17">
    <name type="scientific">Rhodoplanes serenus</name>
    <dbReference type="NCBI Taxonomy" id="200615"/>
    <lineage>
        <taxon>Bacteria</taxon>
        <taxon>Pseudomonadati</taxon>
        <taxon>Pseudomonadota</taxon>
        <taxon>Alphaproteobacteria</taxon>
        <taxon>Hyphomicrobiales</taxon>
        <taxon>Nitrobacteraceae</taxon>
        <taxon>Rhodoplanes</taxon>
    </lineage>
</organism>
<evidence type="ECO:0000313" key="16">
    <source>
        <dbReference type="Proteomes" id="UP000289200"/>
    </source>
</evidence>
<evidence type="ECO:0000256" key="1">
    <source>
        <dbReference type="ARBA" id="ARBA00006422"/>
    </source>
</evidence>
<dbReference type="Gene3D" id="3.40.50.80">
    <property type="entry name" value="Nucleotide-binding domain of ferredoxin-NADP reductase (FNR) module"/>
    <property type="match status" value="1"/>
</dbReference>
<comment type="caution">
    <text evidence="14">The sequence shown here is derived from an EMBL/GenBank/DDBJ whole genome shotgun (WGS) entry which is preliminary data.</text>
</comment>
<comment type="cofactor">
    <cofactor evidence="12">
        <name>[2Fe-2S] cluster</name>
        <dbReference type="ChEBI" id="CHEBI:190135"/>
    </cofactor>
    <text evidence="12">Binds 1 [2Fe-2S] cluster per subunit.</text>
</comment>
<name>A0A327KFR5_9BRAD</name>
<dbReference type="GO" id="GO:0051537">
    <property type="term" value="F:2 iron, 2 sulfur cluster binding"/>
    <property type="evidence" value="ECO:0007669"/>
    <property type="project" value="UniProtKB-KW"/>
</dbReference>
<keyword evidence="9 12" id="KW-0411">Iron-sulfur</keyword>
<dbReference type="PANTHER" id="PTHR43513:SF3">
    <property type="entry name" value="DIHYDROOROTATE DEHYDROGENASE B (NAD(+)), ELECTRON TRANSFER SUBUNIT-RELATED"/>
    <property type="match status" value="1"/>
</dbReference>
<dbReference type="InterPro" id="IPR050353">
    <property type="entry name" value="PyrK_electron_transfer"/>
</dbReference>
<dbReference type="InterPro" id="IPR017927">
    <property type="entry name" value="FAD-bd_FR_type"/>
</dbReference>
<dbReference type="InterPro" id="IPR039261">
    <property type="entry name" value="FNR_nucleotide-bd"/>
</dbReference>
<dbReference type="AlphaFoldDB" id="A0A327KFR5"/>
<evidence type="ECO:0000256" key="8">
    <source>
        <dbReference type="ARBA" id="ARBA00023004"/>
    </source>
</evidence>
<feature type="binding site" evidence="12">
    <location>
        <position position="256"/>
    </location>
    <ligand>
        <name>[2Fe-2S] cluster</name>
        <dbReference type="ChEBI" id="CHEBI:190135"/>
    </ligand>
</feature>
<evidence type="ECO:0000313" key="15">
    <source>
        <dbReference type="EMBL" id="VCU11687.1"/>
    </source>
</evidence>
<dbReference type="Gene3D" id="2.40.30.10">
    <property type="entry name" value="Translation factors"/>
    <property type="match status" value="1"/>
</dbReference>
<dbReference type="InterPro" id="IPR012165">
    <property type="entry name" value="Cyt_c3_hydrogenase_gsu"/>
</dbReference>
<comment type="similarity">
    <text evidence="1">Belongs to the PyrK family.</text>
</comment>
<reference evidence="16" key="1">
    <citation type="submission" date="2018-10" db="EMBL/GenBank/DDBJ databases">
        <authorList>
            <person name="Peiro R."/>
            <person name="Begona"/>
            <person name="Cbmso G."/>
            <person name="Lopez M."/>
            <person name="Gonzalez S."/>
            <person name="Sacristan E."/>
            <person name="Castillo E."/>
        </authorList>
    </citation>
    <scope>NUCLEOTIDE SEQUENCE [LARGE SCALE GENOMIC DNA]</scope>
</reference>
<keyword evidence="3 11" id="KW-0285">Flavoprotein</keyword>
<evidence type="ECO:0000256" key="10">
    <source>
        <dbReference type="ARBA" id="ARBA00034078"/>
    </source>
</evidence>
<dbReference type="PROSITE" id="PS51384">
    <property type="entry name" value="FAD_FR"/>
    <property type="match status" value="1"/>
</dbReference>
<keyword evidence="6 11" id="KW-0274">FAD</keyword>
<evidence type="ECO:0000256" key="4">
    <source>
        <dbReference type="ARBA" id="ARBA00022714"/>
    </source>
</evidence>